<evidence type="ECO:0000313" key="3">
    <source>
        <dbReference type="EMBL" id="ANB07119.1"/>
    </source>
</evidence>
<keyword evidence="2" id="KW-0812">Transmembrane</keyword>
<proteinExistence type="predicted"/>
<feature type="region of interest" description="Disordered" evidence="1">
    <location>
        <begin position="44"/>
        <end position="93"/>
    </location>
</feature>
<feature type="compositionally biased region" description="Basic residues" evidence="1">
    <location>
        <begin position="80"/>
        <end position="93"/>
    </location>
</feature>
<feature type="compositionally biased region" description="Basic and acidic residues" evidence="1">
    <location>
        <begin position="64"/>
        <end position="78"/>
    </location>
</feature>
<sequence length="93" mass="10372">MDTFVMVIVLLAVIAAGAFLIHRLNSLHGERIAAFHYRRDGVVAPGQGSPAGHTAHRGTAVSSRTDEDREREHRDGGRGRLLRPRRRTHRKTV</sequence>
<feature type="transmembrane region" description="Helical" evidence="2">
    <location>
        <begin position="6"/>
        <end position="24"/>
    </location>
</feature>
<evidence type="ECO:0000256" key="2">
    <source>
        <dbReference type="SAM" id="Phobius"/>
    </source>
</evidence>
<keyword evidence="2" id="KW-1133">Transmembrane helix</keyword>
<evidence type="ECO:0000313" key="4">
    <source>
        <dbReference type="Proteomes" id="UP000076720"/>
    </source>
</evidence>
<dbReference type="RefSeq" id="WP_063484462.1">
    <property type="nucleotide sequence ID" value="NZ_CP012949.1"/>
</dbReference>
<dbReference type="Proteomes" id="UP000076720">
    <property type="component" value="Chromosome"/>
</dbReference>
<keyword evidence="4" id="KW-1185">Reference proteome</keyword>
<gene>
    <name evidence="3" type="ORF">SAM40697_3161</name>
</gene>
<evidence type="ECO:0000256" key="1">
    <source>
        <dbReference type="SAM" id="MobiDB-lite"/>
    </source>
</evidence>
<evidence type="ECO:0008006" key="5">
    <source>
        <dbReference type="Google" id="ProtNLM"/>
    </source>
</evidence>
<reference evidence="4" key="1">
    <citation type="submission" date="2015-10" db="EMBL/GenBank/DDBJ databases">
        <title>Complete genome sequence of Streptomyces ambofaciens DSM 40697.</title>
        <authorList>
            <person name="Thibessard A."/>
            <person name="Leblond P."/>
        </authorList>
    </citation>
    <scope>NUCLEOTIDE SEQUENCE [LARGE SCALE GENOMIC DNA]</scope>
    <source>
        <strain evidence="4">DSM 40697</strain>
    </source>
</reference>
<organism evidence="3 4">
    <name type="scientific">Streptomyces ambofaciens</name>
    <dbReference type="NCBI Taxonomy" id="1889"/>
    <lineage>
        <taxon>Bacteria</taxon>
        <taxon>Bacillati</taxon>
        <taxon>Actinomycetota</taxon>
        <taxon>Actinomycetes</taxon>
        <taxon>Kitasatosporales</taxon>
        <taxon>Streptomycetaceae</taxon>
        <taxon>Streptomyces</taxon>
    </lineage>
</organism>
<dbReference type="EMBL" id="CP012949">
    <property type="protein sequence ID" value="ANB07119.1"/>
    <property type="molecule type" value="Genomic_DNA"/>
</dbReference>
<name>A0ABN4P9J0_STRAM</name>
<protein>
    <recommendedName>
        <fullName evidence="5">Secreted protein</fullName>
    </recommendedName>
</protein>
<reference evidence="3 4" key="2">
    <citation type="journal article" date="2016" name="Genome Announc.">
        <title>Complete Genome Sequence of Streptomyces ambofaciens DSM 40697, a Paradigm for Genome Plasticity Studies.</title>
        <authorList>
            <person name="Thibessard A."/>
            <person name="Leblond P."/>
        </authorList>
    </citation>
    <scope>NUCLEOTIDE SEQUENCE [LARGE SCALE GENOMIC DNA]</scope>
    <source>
        <strain evidence="3 4">DSM 40697</strain>
    </source>
</reference>
<accession>A0ABN4P9J0</accession>
<keyword evidence="2" id="KW-0472">Membrane</keyword>